<evidence type="ECO:0000256" key="11">
    <source>
        <dbReference type="RuleBase" id="RU003357"/>
    </source>
</evidence>
<evidence type="ECO:0000256" key="4">
    <source>
        <dbReference type="ARBA" id="ARBA00022692"/>
    </source>
</evidence>
<dbReference type="InterPro" id="IPR000531">
    <property type="entry name" value="Beta-barrel_TonB"/>
</dbReference>
<keyword evidence="7 10" id="KW-0472">Membrane</keyword>
<dbReference type="PROSITE" id="PS51257">
    <property type="entry name" value="PROKAR_LIPOPROTEIN"/>
    <property type="match status" value="1"/>
</dbReference>
<dbReference type="SUPFAM" id="SSF49464">
    <property type="entry name" value="Carboxypeptidase regulatory domain-like"/>
    <property type="match status" value="1"/>
</dbReference>
<dbReference type="Pfam" id="PF07715">
    <property type="entry name" value="Plug"/>
    <property type="match status" value="1"/>
</dbReference>
<sequence>MLKKIVWLIGVWIGCVSVAMALPERTVKGYVMDKEGVPLPGAYVYDESKHTSVTDENGYFELAVPDDTKLLKADYVGFMTLTYEMERPDDIQILVMSSSTELKEVVVTAGGLGAIKNRKSVLNTESVTSQALTRAACCNLSESFETNPSVDVAYSDAVTGAKQIQLLGLAGTYVQMLTENFPNLRGVASTYGLDYIPGPWMQSIQISKGAASVKNGYESVTGQIDVEYKKPKVADPLLVNLFGSSTGRYEGNVVGAVELNDRLSTALFVNYYNEEQAHDKNKDTFLDMPQMQSFSAMNRWHYQTSRFVSQSGIKILTDRRTSGQTEHTLHAVDGMSPYTIYNDANRVEGFTKNGFILNQERNESVALIVSGSYHDQRAHYADKVYNVYESNVYASFLYESEFGAHHKLAAGLNYNWDQYVQNGNVVERYCPQWHRVSEKVGGAYAEYTWTPLQKFTLMAGLRADYSSLHHFFVTPRVHAKYEVAPWLSLRASAGKGYRTTFVLPKNSYLLASSRTFHLAEDLKQEEAWNYGVTASFHIPVSDEELTLNAEWFYTDFQNQVVVDLDQDAHGVYFYNLAGRSTSSVFQIEASYPLFRGFTLLGAYRWMDVKCTYDGQTMRKPLSSRYKALVTASYETPLKKWQFDATVQFNGGGRMPLADVVHPLWNASFPSFAQLSAQITRRFRRWQIYVGGENLTNYKQQSPIVSAANPYSPDFDATMVWGPTMGYKLYAGIRYQIPKL</sequence>
<dbReference type="Pfam" id="PF13715">
    <property type="entry name" value="CarbopepD_reg_2"/>
    <property type="match status" value="1"/>
</dbReference>
<name>A0ABS2EXU4_9BACE</name>
<reference evidence="14 15" key="1">
    <citation type="journal article" date="2021" name="Sci. Rep.">
        <title>The distribution of antibiotic resistance genes in chicken gut microbiota commensals.</title>
        <authorList>
            <person name="Juricova H."/>
            <person name="Matiasovicova J."/>
            <person name="Kubasova T."/>
            <person name="Cejkova D."/>
            <person name="Rychlik I."/>
        </authorList>
    </citation>
    <scope>NUCLEOTIDE SEQUENCE [LARGE SCALE GENOMIC DNA]</scope>
    <source>
        <strain evidence="14 15">An801</strain>
    </source>
</reference>
<evidence type="ECO:0000256" key="1">
    <source>
        <dbReference type="ARBA" id="ARBA00004571"/>
    </source>
</evidence>
<evidence type="ECO:0000256" key="5">
    <source>
        <dbReference type="ARBA" id="ARBA00022729"/>
    </source>
</evidence>
<dbReference type="Pfam" id="PF00593">
    <property type="entry name" value="TonB_dep_Rec_b-barrel"/>
    <property type="match status" value="1"/>
</dbReference>
<feature type="domain" description="TonB-dependent receptor plug" evidence="13">
    <location>
        <begin position="118"/>
        <end position="222"/>
    </location>
</feature>
<dbReference type="RefSeq" id="WP_204476573.1">
    <property type="nucleotide sequence ID" value="NZ_JACJJW010000038.1"/>
</dbReference>
<keyword evidence="3 10" id="KW-1134">Transmembrane beta strand</keyword>
<dbReference type="InterPro" id="IPR036942">
    <property type="entry name" value="Beta-barrel_TonB_sf"/>
</dbReference>
<evidence type="ECO:0000256" key="9">
    <source>
        <dbReference type="ARBA" id="ARBA00023237"/>
    </source>
</evidence>
<dbReference type="PANTHER" id="PTHR30069:SF29">
    <property type="entry name" value="HEMOGLOBIN AND HEMOGLOBIN-HAPTOGLOBIN-BINDING PROTEIN 1-RELATED"/>
    <property type="match status" value="1"/>
</dbReference>
<evidence type="ECO:0000259" key="12">
    <source>
        <dbReference type="Pfam" id="PF00593"/>
    </source>
</evidence>
<dbReference type="Gene3D" id="2.60.40.1120">
    <property type="entry name" value="Carboxypeptidase-like, regulatory domain"/>
    <property type="match status" value="1"/>
</dbReference>
<keyword evidence="15" id="KW-1185">Reference proteome</keyword>
<accession>A0ABS2EXU4</accession>
<comment type="subcellular location">
    <subcellularLocation>
        <location evidence="1 10">Cell outer membrane</location>
        <topology evidence="1 10">Multi-pass membrane protein</topology>
    </subcellularLocation>
</comment>
<comment type="similarity">
    <text evidence="10 11">Belongs to the TonB-dependent receptor family.</text>
</comment>
<keyword evidence="5" id="KW-0732">Signal</keyword>
<evidence type="ECO:0000313" key="14">
    <source>
        <dbReference type="EMBL" id="MBM6759393.1"/>
    </source>
</evidence>
<keyword evidence="6 11" id="KW-0798">TonB box</keyword>
<gene>
    <name evidence="14" type="ORF">H6A31_12015</name>
</gene>
<keyword evidence="9 10" id="KW-0998">Cell outer membrane</keyword>
<dbReference type="InterPro" id="IPR008969">
    <property type="entry name" value="CarboxyPept-like_regulatory"/>
</dbReference>
<evidence type="ECO:0000256" key="2">
    <source>
        <dbReference type="ARBA" id="ARBA00022448"/>
    </source>
</evidence>
<dbReference type="EMBL" id="JACJJW010000038">
    <property type="protein sequence ID" value="MBM6759393.1"/>
    <property type="molecule type" value="Genomic_DNA"/>
</dbReference>
<evidence type="ECO:0000256" key="7">
    <source>
        <dbReference type="ARBA" id="ARBA00023136"/>
    </source>
</evidence>
<dbReference type="Gene3D" id="2.170.130.10">
    <property type="entry name" value="TonB-dependent receptor, plug domain"/>
    <property type="match status" value="1"/>
</dbReference>
<dbReference type="SUPFAM" id="SSF56935">
    <property type="entry name" value="Porins"/>
    <property type="match status" value="1"/>
</dbReference>
<dbReference type="PANTHER" id="PTHR30069">
    <property type="entry name" value="TONB-DEPENDENT OUTER MEMBRANE RECEPTOR"/>
    <property type="match status" value="1"/>
</dbReference>
<comment type="caution">
    <text evidence="14">The sequence shown here is derived from an EMBL/GenBank/DDBJ whole genome shotgun (WGS) entry which is preliminary data.</text>
</comment>
<keyword evidence="2 10" id="KW-0813">Transport</keyword>
<evidence type="ECO:0000256" key="8">
    <source>
        <dbReference type="ARBA" id="ARBA00023170"/>
    </source>
</evidence>
<dbReference type="InterPro" id="IPR012910">
    <property type="entry name" value="Plug_dom"/>
</dbReference>
<evidence type="ECO:0000313" key="15">
    <source>
        <dbReference type="Proteomes" id="UP000703295"/>
    </source>
</evidence>
<dbReference type="PROSITE" id="PS52016">
    <property type="entry name" value="TONB_DEPENDENT_REC_3"/>
    <property type="match status" value="1"/>
</dbReference>
<keyword evidence="8 14" id="KW-0675">Receptor</keyword>
<dbReference type="InterPro" id="IPR039426">
    <property type="entry name" value="TonB-dep_rcpt-like"/>
</dbReference>
<evidence type="ECO:0000259" key="13">
    <source>
        <dbReference type="Pfam" id="PF07715"/>
    </source>
</evidence>
<proteinExistence type="inferred from homology"/>
<dbReference type="Proteomes" id="UP000703295">
    <property type="component" value="Unassembled WGS sequence"/>
</dbReference>
<keyword evidence="4 10" id="KW-0812">Transmembrane</keyword>
<evidence type="ECO:0000256" key="10">
    <source>
        <dbReference type="PROSITE-ProRule" id="PRU01360"/>
    </source>
</evidence>
<protein>
    <submittedName>
        <fullName evidence="14">TonB-dependent receptor</fullName>
    </submittedName>
</protein>
<dbReference type="InterPro" id="IPR037066">
    <property type="entry name" value="Plug_dom_sf"/>
</dbReference>
<feature type="domain" description="TonB-dependent receptor-like beta-barrel" evidence="12">
    <location>
        <begin position="309"/>
        <end position="694"/>
    </location>
</feature>
<evidence type="ECO:0000256" key="3">
    <source>
        <dbReference type="ARBA" id="ARBA00022452"/>
    </source>
</evidence>
<dbReference type="Gene3D" id="2.40.170.20">
    <property type="entry name" value="TonB-dependent receptor, beta-barrel domain"/>
    <property type="match status" value="1"/>
</dbReference>
<evidence type="ECO:0000256" key="6">
    <source>
        <dbReference type="ARBA" id="ARBA00023077"/>
    </source>
</evidence>
<organism evidence="14 15">
    <name type="scientific">Bacteroides mediterraneensis</name>
    <dbReference type="NCBI Taxonomy" id="1841856"/>
    <lineage>
        <taxon>Bacteria</taxon>
        <taxon>Pseudomonadati</taxon>
        <taxon>Bacteroidota</taxon>
        <taxon>Bacteroidia</taxon>
        <taxon>Bacteroidales</taxon>
        <taxon>Bacteroidaceae</taxon>
        <taxon>Bacteroides</taxon>
    </lineage>
</organism>